<proteinExistence type="predicted"/>
<feature type="transmembrane region" description="Helical" evidence="2">
    <location>
        <begin position="6"/>
        <end position="28"/>
    </location>
</feature>
<evidence type="ECO:0000256" key="1">
    <source>
        <dbReference type="SAM" id="MobiDB-lite"/>
    </source>
</evidence>
<evidence type="ECO:0000313" key="4">
    <source>
        <dbReference type="Proteomes" id="UP000238356"/>
    </source>
</evidence>
<sequence>MAALIGLVVILGIIILIAGAVLLIVSLAKAPGRRAGSASEASQHQDLPMWTPPQHQDVPMWTPPQHQDVPLWSPPQQHSAQQPQDRTPPYWSPGPR</sequence>
<dbReference type="EMBL" id="PSZD01000001">
    <property type="protein sequence ID" value="PPJ33270.1"/>
    <property type="molecule type" value="Genomic_DNA"/>
</dbReference>
<keyword evidence="2" id="KW-0812">Transmembrane</keyword>
<accession>A0A2S6AFS3</accession>
<organism evidence="3 4">
    <name type="scientific">Nocardia nova</name>
    <dbReference type="NCBI Taxonomy" id="37330"/>
    <lineage>
        <taxon>Bacteria</taxon>
        <taxon>Bacillati</taxon>
        <taxon>Actinomycetota</taxon>
        <taxon>Actinomycetes</taxon>
        <taxon>Mycobacteriales</taxon>
        <taxon>Nocardiaceae</taxon>
        <taxon>Nocardia</taxon>
    </lineage>
</organism>
<dbReference type="GeneID" id="66718473"/>
<dbReference type="AlphaFoldDB" id="A0A2S6AFS3"/>
<dbReference type="Proteomes" id="UP000238356">
    <property type="component" value="Unassembled WGS sequence"/>
</dbReference>
<keyword evidence="4" id="KW-1185">Reference proteome</keyword>
<feature type="region of interest" description="Disordered" evidence="1">
    <location>
        <begin position="34"/>
        <end position="96"/>
    </location>
</feature>
<evidence type="ECO:0000313" key="3">
    <source>
        <dbReference type="EMBL" id="PPJ33270.1"/>
    </source>
</evidence>
<protein>
    <submittedName>
        <fullName evidence="3">Uncharacterized protein</fullName>
    </submittedName>
</protein>
<reference evidence="3 4" key="1">
    <citation type="submission" date="2018-02" db="EMBL/GenBank/DDBJ databases">
        <title>8 Nocardia nova and 1 Nocardia cyriacigeorgica strain used for evolution to TMP-SMX.</title>
        <authorList>
            <person name="Mehta H."/>
            <person name="Weng J."/>
            <person name="Shamoo Y."/>
        </authorList>
    </citation>
    <scope>NUCLEOTIDE SEQUENCE [LARGE SCALE GENOMIC DNA]</scope>
    <source>
        <strain evidence="3 4">BAA2227</strain>
    </source>
</reference>
<name>A0A2S6AFS3_9NOCA</name>
<feature type="compositionally biased region" description="Low complexity" evidence="1">
    <location>
        <begin position="74"/>
        <end position="84"/>
    </location>
</feature>
<dbReference type="RefSeq" id="WP_146102098.1">
    <property type="nucleotide sequence ID" value="NZ_JAHUVX010000001.1"/>
</dbReference>
<evidence type="ECO:0000256" key="2">
    <source>
        <dbReference type="SAM" id="Phobius"/>
    </source>
</evidence>
<keyword evidence="2" id="KW-1133">Transmembrane helix</keyword>
<gene>
    <name evidence="3" type="ORF">C5F51_03155</name>
</gene>
<keyword evidence="2" id="KW-0472">Membrane</keyword>
<comment type="caution">
    <text evidence="3">The sequence shown here is derived from an EMBL/GenBank/DDBJ whole genome shotgun (WGS) entry which is preliminary data.</text>
</comment>